<dbReference type="InterPro" id="IPR057336">
    <property type="entry name" value="GerAC_N"/>
</dbReference>
<feature type="domain" description="Spore germination protein N-terminal" evidence="9">
    <location>
        <begin position="26"/>
        <end position="180"/>
    </location>
</feature>
<dbReference type="OrthoDB" id="9816067at2"/>
<dbReference type="InterPro" id="IPR038501">
    <property type="entry name" value="Spore_GerAC_C_sf"/>
</dbReference>
<evidence type="ECO:0000256" key="7">
    <source>
        <dbReference type="ARBA" id="ARBA00023288"/>
    </source>
</evidence>
<evidence type="ECO:0000256" key="6">
    <source>
        <dbReference type="ARBA" id="ARBA00023139"/>
    </source>
</evidence>
<reference evidence="10 11" key="1">
    <citation type="submission" date="2015-08" db="EMBL/GenBank/DDBJ databases">
        <title>Draft genome sequence of cellulolytic and xylanolytic Paenibacillus sp. A59, isolated from a decaying forest soil from Patagonia, Argentina.</title>
        <authorList>
            <person name="Ghio S."/>
            <person name="Caceres A.M."/>
            <person name="Talia P."/>
            <person name="Grasso D."/>
            <person name="Campos E."/>
        </authorList>
    </citation>
    <scope>NUCLEOTIDE SEQUENCE [LARGE SCALE GENOMIC DNA]</scope>
    <source>
        <strain evidence="10 11">A59</strain>
    </source>
</reference>
<keyword evidence="11" id="KW-1185">Reference proteome</keyword>
<gene>
    <name evidence="10" type="ORF">AMS66_27070</name>
</gene>
<dbReference type="PANTHER" id="PTHR35789">
    <property type="entry name" value="SPORE GERMINATION PROTEIN B3"/>
    <property type="match status" value="1"/>
</dbReference>
<evidence type="ECO:0000259" key="8">
    <source>
        <dbReference type="Pfam" id="PF05504"/>
    </source>
</evidence>
<organism evidence="10 11">
    <name type="scientific">Paenibacillus xylanivorans</name>
    <dbReference type="NCBI Taxonomy" id="1705561"/>
    <lineage>
        <taxon>Bacteria</taxon>
        <taxon>Bacillati</taxon>
        <taxon>Bacillota</taxon>
        <taxon>Bacilli</taxon>
        <taxon>Bacillales</taxon>
        <taxon>Paenibacillaceae</taxon>
        <taxon>Paenibacillus</taxon>
    </lineage>
</organism>
<evidence type="ECO:0000256" key="5">
    <source>
        <dbReference type="ARBA" id="ARBA00023136"/>
    </source>
</evidence>
<keyword evidence="7" id="KW-0449">Lipoprotein</keyword>
<feature type="domain" description="Spore germination GerAC-like C-terminal" evidence="8">
    <location>
        <begin position="216"/>
        <end position="375"/>
    </location>
</feature>
<accession>A0A0M9BKV4</accession>
<dbReference type="Pfam" id="PF05504">
    <property type="entry name" value="Spore_GerAC"/>
    <property type="match status" value="1"/>
</dbReference>
<dbReference type="InterPro" id="IPR046953">
    <property type="entry name" value="Spore_GerAC-like_C"/>
</dbReference>
<comment type="caution">
    <text evidence="10">The sequence shown here is derived from an EMBL/GenBank/DDBJ whole genome shotgun (WGS) entry which is preliminary data.</text>
</comment>
<sequence>MKTLMVTTKLSVVMICVLLCSGCWSKVEINERTFITAMYVDKGEKTGEIDISLSMPLPNRLSPEGTGGPGKNPYALVSATASTIADAMEKIQTDLTRKISWGHTRVVVFGEAYAREGIQDAMEWISREPLFHLSSYVMVSKGRARDVADLTPVFEETPSDVLREFATEENMLKTQMLSVLMADKMNQGFAAPLLESKATTMASEENKRKQWTSQVGGALFKQMKMVDSISPEETRTVAWANRKLDTLSVSVETDDEKASMTVYNMNSKIKVKLVNGQPFFDITLKGEAELNSVIPVLKVKDVVGVKQIQQKANEKASAYLTNAIKAGQRKKADILMLGYRLEWAYPRIWEQLRPVWNDYVKNDLQFNVHAKINIQFVGSESSY</sequence>
<comment type="similarity">
    <text evidence="2">Belongs to the GerABKC lipoprotein family.</text>
</comment>
<evidence type="ECO:0000313" key="10">
    <source>
        <dbReference type="EMBL" id="KOY13382.1"/>
    </source>
</evidence>
<dbReference type="RefSeq" id="WP_053783729.1">
    <property type="nucleotide sequence ID" value="NZ_LITU01000081.1"/>
</dbReference>
<evidence type="ECO:0000256" key="3">
    <source>
        <dbReference type="ARBA" id="ARBA00022544"/>
    </source>
</evidence>
<comment type="subcellular location">
    <subcellularLocation>
        <location evidence="1">Membrane</location>
        <topology evidence="1">Lipid-anchor</topology>
    </subcellularLocation>
</comment>
<proteinExistence type="inferred from homology"/>
<keyword evidence="5" id="KW-0472">Membrane</keyword>
<keyword evidence="6" id="KW-0564">Palmitate</keyword>
<evidence type="ECO:0000313" key="11">
    <source>
        <dbReference type="Proteomes" id="UP000037688"/>
    </source>
</evidence>
<dbReference type="GO" id="GO:0016020">
    <property type="term" value="C:membrane"/>
    <property type="evidence" value="ECO:0007669"/>
    <property type="project" value="UniProtKB-SubCell"/>
</dbReference>
<dbReference type="NCBIfam" id="TIGR02887">
    <property type="entry name" value="spore_ger_x_C"/>
    <property type="match status" value="1"/>
</dbReference>
<dbReference type="PATRIC" id="fig|1705561.3.peg.5692"/>
<dbReference type="Gene3D" id="3.30.300.210">
    <property type="entry name" value="Nutrient germinant receptor protein C, domain 3"/>
    <property type="match status" value="1"/>
</dbReference>
<dbReference type="EMBL" id="LITU01000081">
    <property type="protein sequence ID" value="KOY13382.1"/>
    <property type="molecule type" value="Genomic_DNA"/>
</dbReference>
<dbReference type="PANTHER" id="PTHR35789:SF1">
    <property type="entry name" value="SPORE GERMINATION PROTEIN B3"/>
    <property type="match status" value="1"/>
</dbReference>
<evidence type="ECO:0000256" key="1">
    <source>
        <dbReference type="ARBA" id="ARBA00004635"/>
    </source>
</evidence>
<dbReference type="Pfam" id="PF25198">
    <property type="entry name" value="Spore_GerAC_N"/>
    <property type="match status" value="1"/>
</dbReference>
<keyword evidence="4" id="KW-0732">Signal</keyword>
<dbReference type="AlphaFoldDB" id="A0A0M9BKV4"/>
<protein>
    <submittedName>
        <fullName evidence="10">Uncharacterized protein</fullName>
    </submittedName>
</protein>
<dbReference type="Proteomes" id="UP000037688">
    <property type="component" value="Unassembled WGS sequence"/>
</dbReference>
<dbReference type="InterPro" id="IPR008844">
    <property type="entry name" value="Spore_GerAC-like"/>
</dbReference>
<dbReference type="GO" id="GO:0009847">
    <property type="term" value="P:spore germination"/>
    <property type="evidence" value="ECO:0007669"/>
    <property type="project" value="InterPro"/>
</dbReference>
<evidence type="ECO:0000259" key="9">
    <source>
        <dbReference type="Pfam" id="PF25198"/>
    </source>
</evidence>
<keyword evidence="3" id="KW-0309">Germination</keyword>
<name>A0A0M9BKV4_9BACL</name>
<evidence type="ECO:0000256" key="4">
    <source>
        <dbReference type="ARBA" id="ARBA00022729"/>
    </source>
</evidence>
<evidence type="ECO:0000256" key="2">
    <source>
        <dbReference type="ARBA" id="ARBA00007886"/>
    </source>
</evidence>